<gene>
    <name evidence="15" type="ORF">TCMB3V08_LOCUS1134</name>
</gene>
<evidence type="ECO:0000256" key="4">
    <source>
        <dbReference type="ARBA" id="ARBA00022454"/>
    </source>
</evidence>
<feature type="coiled-coil region" evidence="12">
    <location>
        <begin position="832"/>
        <end position="873"/>
    </location>
</feature>
<feature type="coiled-coil region" evidence="12">
    <location>
        <begin position="261"/>
        <end position="376"/>
    </location>
</feature>
<keyword evidence="9" id="KW-0233">DNA recombination</keyword>
<reference evidence="15" key="1">
    <citation type="submission" date="2020-11" db="EMBL/GenBank/DDBJ databases">
        <authorList>
            <person name="Tran Van P."/>
        </authorList>
    </citation>
    <scope>NUCLEOTIDE SEQUENCE</scope>
</reference>
<comment type="similarity">
    <text evidence="3">Belongs to the SMC family. SMC6 subfamily.</text>
</comment>
<dbReference type="GO" id="GO:0000724">
    <property type="term" value="P:double-strand break repair via homologous recombination"/>
    <property type="evidence" value="ECO:0007669"/>
    <property type="project" value="TreeGrafter"/>
</dbReference>
<feature type="coiled-coil region" evidence="12">
    <location>
        <begin position="693"/>
        <end position="755"/>
    </location>
</feature>
<keyword evidence="4" id="KW-0158">Chromosome</keyword>
<evidence type="ECO:0000256" key="11">
    <source>
        <dbReference type="ARBA" id="ARBA00023242"/>
    </source>
</evidence>
<feature type="region of interest" description="Disordered" evidence="13">
    <location>
        <begin position="1"/>
        <end position="35"/>
    </location>
</feature>
<evidence type="ECO:0000256" key="12">
    <source>
        <dbReference type="SAM" id="Coils"/>
    </source>
</evidence>
<dbReference type="InterPro" id="IPR027417">
    <property type="entry name" value="P-loop_NTPase"/>
</dbReference>
<sequence>MNPVQKRKSSSPNDWEAKRKRSVQNSDSDYDSGVESQTYHTQLIREPESRVLSTSQQLSCSQRIVSKLRAGTIEKVFMRNFMCHDSLEVDLNKNVNFIIGRNGSGKSAILTAVVVALGGKANSTNRATSVKELIKIGENTGTIEVVLSNQGQRPYKPDLYGKHIIISRTISLSGSTGYKVKSSRGEIISTKREEVDKIVTAFMIQVDNPICILNQDTSRNFLNSSDPKDKFKLFMRATTLDEVKRLYQCTSESSDRARSTIKFRDEALEDTKNEMQELETQVNKLRKLKDVKKKLTTLQNELYWVIAINSEKELNSKEKAITDTKDLLEEQNRKLSSISNEIVNLEGEKRNQTTLLATLKKEAKLHEAQLSQLRTDWQQKKDILNAKKKDLHLADEKVLRQERSVANMKEHLQNLVNSDGSMQVKGSVEKVSENELAVCIEFAYSIREQHDKFSVVEASYVSSPGINREQRLLLGRLVQKRGGREGSHSKGFLWVSRLGLRKWSRKECGKEKVFEYGVVFRSVSSVLLSFAATVMRGGPQEVVDHLTSRAEVDRGKGVEEGSGVTAHYQVALPVSPGGVIISYRSRNGHQVHDVRRNAVVHNKYSTMLNALTITHPVVANCLIDQYELERIILIPSDTEAHDLLSKQNNVPRNCRRAITKDGNEYFPAPSYRSYGGKVTPRPKYLQVSAEDIVSNLEEQSKHERHNIALLESELIKLKEEKAQKDKVINELVIEFSRLKNQIDFVSQNLTQVKDELNQISAVSTDAITEEITHATQHLTELVEVKNALQHECDTIKTYVDEAFQKYKEVETSINSETTRTVLDEIVSIDNKLSKVNTKKIKLEHKKQELEKTLRSLETEFDRQREETNQAFNQASKLHERIDSDREPELIQEEIKNCQAFIGNVERRVGKLDQVLTHYMEKKASYERAQEKLHKLQNALMMLNKTMVIRNKWYSLIEKHWAHQLEVAFASLMGNRGFEGVITINFERETLTMKVAPGNKQAVQATESLSGGERSFSTVSFIMALWNIVQPPFYFLDEFDVFMDKVNRQIVLESLLSHAKESNAQFVFLTPLDTSIKPNHQTKVLKNTRATNGHLFDTNHNNPDKPIALHAQVRTVLGLDGNCWCDGERDCAIMGKAHSSLFSSLIIRDSWSPSLLVSGVTHFP</sequence>
<evidence type="ECO:0000256" key="5">
    <source>
        <dbReference type="ARBA" id="ARBA00022741"/>
    </source>
</evidence>
<keyword evidence="5" id="KW-0547">Nucleotide-binding</keyword>
<feature type="coiled-coil region" evidence="12">
    <location>
        <begin position="918"/>
        <end position="945"/>
    </location>
</feature>
<evidence type="ECO:0000256" key="3">
    <source>
        <dbReference type="ARBA" id="ARBA00006793"/>
    </source>
</evidence>
<keyword evidence="10" id="KW-0234">DNA repair</keyword>
<keyword evidence="7" id="KW-0067">ATP-binding</keyword>
<evidence type="ECO:0000256" key="8">
    <source>
        <dbReference type="ARBA" id="ARBA00023054"/>
    </source>
</evidence>
<dbReference type="EMBL" id="OE179300">
    <property type="protein sequence ID" value="CAD7568365.1"/>
    <property type="molecule type" value="Genomic_DNA"/>
</dbReference>
<evidence type="ECO:0000313" key="15">
    <source>
        <dbReference type="EMBL" id="CAD7568365.1"/>
    </source>
</evidence>
<evidence type="ECO:0000256" key="7">
    <source>
        <dbReference type="ARBA" id="ARBA00022840"/>
    </source>
</evidence>
<dbReference type="Pfam" id="PF02463">
    <property type="entry name" value="SMC_N"/>
    <property type="match status" value="1"/>
</dbReference>
<evidence type="ECO:0000256" key="9">
    <source>
        <dbReference type="ARBA" id="ARBA00023172"/>
    </source>
</evidence>
<name>A0A7R9IWY4_TIMCA</name>
<keyword evidence="11" id="KW-0539">Nucleus</keyword>
<evidence type="ECO:0000256" key="2">
    <source>
        <dbReference type="ARBA" id="ARBA00004286"/>
    </source>
</evidence>
<dbReference type="PANTHER" id="PTHR19306">
    <property type="entry name" value="STRUCTURAL MAINTENANCE OF CHROMOSOMES 5,6 SMC5, SMC6"/>
    <property type="match status" value="1"/>
</dbReference>
<dbReference type="GO" id="GO:0005634">
    <property type="term" value="C:nucleus"/>
    <property type="evidence" value="ECO:0007669"/>
    <property type="project" value="UniProtKB-SubCell"/>
</dbReference>
<dbReference type="Gene3D" id="3.40.50.300">
    <property type="entry name" value="P-loop containing nucleotide triphosphate hydrolases"/>
    <property type="match status" value="2"/>
</dbReference>
<proteinExistence type="inferred from homology"/>
<feature type="domain" description="RecF/RecN/SMC N-terminal" evidence="14">
    <location>
        <begin position="73"/>
        <end position="1069"/>
    </location>
</feature>
<comment type="subcellular location">
    <subcellularLocation>
        <location evidence="2">Chromosome</location>
    </subcellularLocation>
    <subcellularLocation>
        <location evidence="1">Nucleus</location>
    </subcellularLocation>
</comment>
<dbReference type="GO" id="GO:0035861">
    <property type="term" value="C:site of double-strand break"/>
    <property type="evidence" value="ECO:0007669"/>
    <property type="project" value="TreeGrafter"/>
</dbReference>
<keyword evidence="6" id="KW-0227">DNA damage</keyword>
<dbReference type="GO" id="GO:0003697">
    <property type="term" value="F:single-stranded DNA binding"/>
    <property type="evidence" value="ECO:0007669"/>
    <property type="project" value="TreeGrafter"/>
</dbReference>
<dbReference type="GO" id="GO:0005524">
    <property type="term" value="F:ATP binding"/>
    <property type="evidence" value="ECO:0007669"/>
    <property type="project" value="UniProtKB-KW"/>
</dbReference>
<dbReference type="GO" id="GO:0003684">
    <property type="term" value="F:damaged DNA binding"/>
    <property type="evidence" value="ECO:0007669"/>
    <property type="project" value="TreeGrafter"/>
</dbReference>
<keyword evidence="8 12" id="KW-0175">Coiled coil</keyword>
<dbReference type="SUPFAM" id="SSF52540">
    <property type="entry name" value="P-loop containing nucleoside triphosphate hydrolases"/>
    <property type="match status" value="1"/>
</dbReference>
<evidence type="ECO:0000256" key="10">
    <source>
        <dbReference type="ARBA" id="ARBA00023204"/>
    </source>
</evidence>
<evidence type="ECO:0000256" key="1">
    <source>
        <dbReference type="ARBA" id="ARBA00004123"/>
    </source>
</evidence>
<dbReference type="PANTHER" id="PTHR19306:SF6">
    <property type="entry name" value="STRUCTURAL MAINTENANCE OF CHROMOSOMES PROTEIN 6"/>
    <property type="match status" value="1"/>
</dbReference>
<protein>
    <submittedName>
        <fullName evidence="15">(California timema) hypothetical protein</fullName>
    </submittedName>
</protein>
<dbReference type="GO" id="GO:0030915">
    <property type="term" value="C:Smc5-Smc6 complex"/>
    <property type="evidence" value="ECO:0007669"/>
    <property type="project" value="TreeGrafter"/>
</dbReference>
<evidence type="ECO:0000259" key="14">
    <source>
        <dbReference type="Pfam" id="PF02463"/>
    </source>
</evidence>
<organism evidence="15">
    <name type="scientific">Timema californicum</name>
    <name type="common">California timema</name>
    <name type="synonym">Walking stick</name>
    <dbReference type="NCBI Taxonomy" id="61474"/>
    <lineage>
        <taxon>Eukaryota</taxon>
        <taxon>Metazoa</taxon>
        <taxon>Ecdysozoa</taxon>
        <taxon>Arthropoda</taxon>
        <taxon>Hexapoda</taxon>
        <taxon>Insecta</taxon>
        <taxon>Pterygota</taxon>
        <taxon>Neoptera</taxon>
        <taxon>Polyneoptera</taxon>
        <taxon>Phasmatodea</taxon>
        <taxon>Timematodea</taxon>
        <taxon>Timematoidea</taxon>
        <taxon>Timematidae</taxon>
        <taxon>Timema</taxon>
    </lineage>
</organism>
<dbReference type="InterPro" id="IPR003395">
    <property type="entry name" value="RecF/RecN/SMC_N"/>
</dbReference>
<dbReference type="AlphaFoldDB" id="A0A7R9IWY4"/>
<accession>A0A7R9IWY4</accession>
<evidence type="ECO:0000256" key="13">
    <source>
        <dbReference type="SAM" id="MobiDB-lite"/>
    </source>
</evidence>
<evidence type="ECO:0000256" key="6">
    <source>
        <dbReference type="ARBA" id="ARBA00022763"/>
    </source>
</evidence>